<feature type="compositionally biased region" description="Low complexity" evidence="5">
    <location>
        <begin position="504"/>
        <end position="513"/>
    </location>
</feature>
<feature type="compositionally biased region" description="Acidic residues" evidence="5">
    <location>
        <begin position="228"/>
        <end position="239"/>
    </location>
</feature>
<feature type="compositionally biased region" description="Low complexity" evidence="5">
    <location>
        <begin position="564"/>
        <end position="579"/>
    </location>
</feature>
<dbReference type="GO" id="GO:0005634">
    <property type="term" value="C:nucleus"/>
    <property type="evidence" value="ECO:0007669"/>
    <property type="project" value="UniProtKB-SubCell"/>
</dbReference>
<gene>
    <name evidence="6" type="ORF">XNOV1_A000380</name>
</gene>
<feature type="compositionally biased region" description="Basic and acidic residues" evidence="5">
    <location>
        <begin position="435"/>
        <end position="482"/>
    </location>
</feature>
<feature type="compositionally biased region" description="Low complexity" evidence="5">
    <location>
        <begin position="811"/>
        <end position="835"/>
    </location>
</feature>
<evidence type="ECO:0000256" key="2">
    <source>
        <dbReference type="ARBA" id="ARBA00007585"/>
    </source>
</evidence>
<feature type="region of interest" description="Disordered" evidence="5">
    <location>
        <begin position="167"/>
        <end position="890"/>
    </location>
</feature>
<feature type="compositionally biased region" description="Polar residues" evidence="5">
    <location>
        <begin position="878"/>
        <end position="888"/>
    </location>
</feature>
<dbReference type="Proteomes" id="UP001178508">
    <property type="component" value="Chromosome 3"/>
</dbReference>
<organism evidence="6 7">
    <name type="scientific">Xyrichtys novacula</name>
    <name type="common">Pearly razorfish</name>
    <name type="synonym">Hemipteronotus novacula</name>
    <dbReference type="NCBI Taxonomy" id="13765"/>
    <lineage>
        <taxon>Eukaryota</taxon>
        <taxon>Metazoa</taxon>
        <taxon>Chordata</taxon>
        <taxon>Craniata</taxon>
        <taxon>Vertebrata</taxon>
        <taxon>Euteleostomi</taxon>
        <taxon>Actinopterygii</taxon>
        <taxon>Neopterygii</taxon>
        <taxon>Teleostei</taxon>
        <taxon>Neoteleostei</taxon>
        <taxon>Acanthomorphata</taxon>
        <taxon>Eupercaria</taxon>
        <taxon>Labriformes</taxon>
        <taxon>Labridae</taxon>
        <taxon>Xyrichtys</taxon>
    </lineage>
</organism>
<feature type="compositionally biased region" description="Low complexity" evidence="5">
    <location>
        <begin position="594"/>
        <end position="627"/>
    </location>
</feature>
<feature type="compositionally biased region" description="Basic and acidic residues" evidence="5">
    <location>
        <begin position="328"/>
        <end position="339"/>
    </location>
</feature>
<dbReference type="GO" id="GO:0008017">
    <property type="term" value="F:microtubule binding"/>
    <property type="evidence" value="ECO:0007669"/>
    <property type="project" value="TreeGrafter"/>
</dbReference>
<accession>A0AAV1EZ40</accession>
<feature type="compositionally biased region" description="Low complexity" evidence="5">
    <location>
        <begin position="38"/>
        <end position="68"/>
    </location>
</feature>
<feature type="compositionally biased region" description="Polar residues" evidence="5">
    <location>
        <begin position="1229"/>
        <end position="1246"/>
    </location>
</feature>
<dbReference type="EMBL" id="OY660866">
    <property type="protein sequence ID" value="CAJ1053859.1"/>
    <property type="molecule type" value="Genomic_DNA"/>
</dbReference>
<feature type="compositionally biased region" description="Basic and acidic residues" evidence="5">
    <location>
        <begin position="372"/>
        <end position="381"/>
    </location>
</feature>
<proteinExistence type="inferred from homology"/>
<comment type="subcellular location">
    <subcellularLocation>
        <location evidence="1">Nucleus</location>
    </subcellularLocation>
</comment>
<keyword evidence="4" id="KW-0539">Nucleus</keyword>
<keyword evidence="7" id="KW-1185">Reference proteome</keyword>
<feature type="compositionally biased region" description="Polar residues" evidence="5">
    <location>
        <begin position="290"/>
        <end position="300"/>
    </location>
</feature>
<feature type="compositionally biased region" description="Polar residues" evidence="5">
    <location>
        <begin position="644"/>
        <end position="664"/>
    </location>
</feature>
<evidence type="ECO:0000313" key="6">
    <source>
        <dbReference type="EMBL" id="CAJ1053859.1"/>
    </source>
</evidence>
<reference evidence="6" key="1">
    <citation type="submission" date="2023-08" db="EMBL/GenBank/DDBJ databases">
        <authorList>
            <person name="Alioto T."/>
            <person name="Alioto T."/>
            <person name="Gomez Garrido J."/>
        </authorList>
    </citation>
    <scope>NUCLEOTIDE SEQUENCE</scope>
</reference>
<sequence>MSVSQPAEGFHVRGKTGSSMRLPLHSAGDHNGNAFPISSSSSSSSSSSCLGESSPESLRSLSSLSGGRTDSPLDYDMFEVTLVTTVTTETEEMGDVVVTKWVPEEEEEEEEGRVDNDEVSVEKMHTAVEVTESNDNSVSVYLDANGGESHHDTWNDNLTLALTLTMSDSSEKRQHGSSTPDSDATEIPGDDDDEEDGLFLSVSSEVGMRRSSTTLTSLSVELQTEEAVAAEDEKSEEPEGVSPHSVDPPGSEGLNETPQISSSSQDQAPAVKEAKPPPPEEAERREMSNRKTQQSSSPQARTARAKPTSVATNAKTGTPMVLRGANQEVKRVSKLDLKNVKAKVGSRLNTSPPKTPSKQIKSAPANVKRAAPRKEEVDKKQRSSPVRVAVVLRPIRGKTDGLRTASSDSARPEKKSLSIGRKLSDSTCSLGSEVTEDRPPGSHRKADNHESTEGVETRNQSEKESVEDQKEAAGKTAAEKPRNIIRKVSSKLGPNARQQGSKGTTGPASAPPGTGTGPPGTRQTQGEGSTVREGGQSGGGGSPTRRRPNQNQSQGLPKPRTAAERAAASASQGPATSSSKPTANQQPASGSGGRPAVPAAAAGSKLPVKGLPTSLSSSSLGSNENNGATRGAPTGTKPEDRPSRSTLPVGNQSAAKPLVSTSAGTAGDAAPSANGGVTAAPKPPIMRTRALSLQARNPATGLKAPSVTNHITAKTAAANQTAAKTPPAAGQGLAKQASQNPLQRSGSARLSRMNSTVDKNKPREAPARPANTSSSSSSSQGAAAVQGPPAGGTNQNQQQQQQQQQPPPDLAPDVVNANAAPVTPVPAPDTTNTGSGPTGPSGPGLKARTATRSSPRTGSRLQTASKPVSVGAAVVSDGTAQTRPNQCKEQAEKKNQAINQLRKLLVQGNKRVEALATVIQHLFTEREEVLKQKKELSLELTNLRDELVTSSQSCKHLQKEKEEVRASLEEALKRLEEQHKEELVQLEDRLRSFYQTEWDKVHQTYQEEADKCRLLMEQQVEELRSRQEAERKNQEASHSQKIESLKLEYEASVEELKRIQQTDLENLQKTLQETEESLSEKVSKLSAENEALIEKLRAEEERRKNILSDKNLKDSHTLYLEQELESLKVVLEIKNNQLHQKEKKLMEMEKLVDSNVKLEECLNKVQQENEDYKARMDKHAALSKQLSTEQAILQQTLQKESKVNKRLSMENEELLWKLHNGDLLASPSRRLSPTSPFGSPRNSASFPTAAPISPR</sequence>
<evidence type="ECO:0000256" key="1">
    <source>
        <dbReference type="ARBA" id="ARBA00004123"/>
    </source>
</evidence>
<feature type="compositionally biased region" description="Polar residues" evidence="5">
    <location>
        <begin position="254"/>
        <end position="267"/>
    </location>
</feature>
<feature type="region of interest" description="Disordered" evidence="5">
    <location>
        <begin position="1224"/>
        <end position="1255"/>
    </location>
</feature>
<dbReference type="AlphaFoldDB" id="A0AAV1EZ40"/>
<feature type="compositionally biased region" description="Polar residues" evidence="5">
    <location>
        <begin position="850"/>
        <end position="866"/>
    </location>
</feature>
<feature type="compositionally biased region" description="Low complexity" evidence="5">
    <location>
        <begin position="211"/>
        <end position="226"/>
    </location>
</feature>
<evidence type="ECO:0000256" key="4">
    <source>
        <dbReference type="ARBA" id="ARBA00023242"/>
    </source>
</evidence>
<name>A0AAV1EZ40_XYRNO</name>
<evidence type="ECO:0000256" key="5">
    <source>
        <dbReference type="SAM" id="MobiDB-lite"/>
    </source>
</evidence>
<feature type="compositionally biased region" description="Polar residues" evidence="5">
    <location>
        <begin position="347"/>
        <end position="360"/>
    </location>
</feature>
<comment type="similarity">
    <text evidence="2">Belongs to the MTUS1 family.</text>
</comment>
<dbReference type="PANTHER" id="PTHR24200:SF7">
    <property type="entry name" value="MICROTUBULE-ASSOCIATED TUMOR SUPPRESSOR 1"/>
    <property type="match status" value="1"/>
</dbReference>
<evidence type="ECO:0000313" key="7">
    <source>
        <dbReference type="Proteomes" id="UP001178508"/>
    </source>
</evidence>
<feature type="region of interest" description="Disordered" evidence="5">
    <location>
        <begin position="1"/>
        <end position="74"/>
    </location>
</feature>
<feature type="compositionally biased region" description="Low complexity" evidence="5">
    <location>
        <begin position="712"/>
        <end position="729"/>
    </location>
</feature>
<evidence type="ECO:0000256" key="3">
    <source>
        <dbReference type="ARBA" id="ARBA00023054"/>
    </source>
</evidence>
<dbReference type="GO" id="GO:0005737">
    <property type="term" value="C:cytoplasm"/>
    <property type="evidence" value="ECO:0007669"/>
    <property type="project" value="TreeGrafter"/>
</dbReference>
<feature type="compositionally biased region" description="Acidic residues" evidence="5">
    <location>
        <begin position="188"/>
        <end position="197"/>
    </location>
</feature>
<feature type="region of interest" description="Disordered" evidence="5">
    <location>
        <begin position="94"/>
        <end position="117"/>
    </location>
</feature>
<dbReference type="PANTHER" id="PTHR24200">
    <property type="entry name" value="TOUCAN, ISOFORM A"/>
    <property type="match status" value="1"/>
</dbReference>
<feature type="compositionally biased region" description="Polar residues" evidence="5">
    <location>
        <begin position="736"/>
        <end position="757"/>
    </location>
</feature>
<keyword evidence="3" id="KW-0175">Coiled coil</keyword>
<protein>
    <submittedName>
        <fullName evidence="6">Microtubule-associated tumor suppressor 1 homolog isoform X2</fullName>
    </submittedName>
</protein>
<dbReference type="InterPro" id="IPR051293">
    <property type="entry name" value="MTUS1/CCDC69"/>
</dbReference>
<feature type="compositionally biased region" description="Low complexity" evidence="5">
    <location>
        <begin position="773"/>
        <end position="804"/>
    </location>
</feature>